<gene>
    <name evidence="1" type="ORF">AERYTH_01045</name>
</gene>
<dbReference type="KEGG" id="aer:AERYTH_01045"/>
<proteinExistence type="predicted"/>
<evidence type="ECO:0000313" key="1">
    <source>
        <dbReference type="EMBL" id="ALX03385.1"/>
    </source>
</evidence>
<reference evidence="1 2" key="1">
    <citation type="journal article" date="1991" name="Int. J. Syst. Bacteriol.">
        <title>Description of the erythromycin-producing bacterium Arthrobacter sp. strain NRRL B-3381 as Aeromicrobium erythreum gen. nov., sp. nov.</title>
        <authorList>
            <person name="Miller E.S."/>
            <person name="Woese C.R."/>
            <person name="Brenner S."/>
        </authorList>
    </citation>
    <scope>NUCLEOTIDE SEQUENCE [LARGE SCALE GENOMIC DNA]</scope>
    <source>
        <strain evidence="1 2">AR18</strain>
    </source>
</reference>
<protein>
    <submittedName>
        <fullName evidence="1">Uncharacterized protein</fullName>
    </submittedName>
</protein>
<evidence type="ECO:0000313" key="2">
    <source>
        <dbReference type="Proteomes" id="UP000067689"/>
    </source>
</evidence>
<dbReference type="Proteomes" id="UP000067689">
    <property type="component" value="Chromosome"/>
</dbReference>
<sequence>MYETQSGSSLSTGCSSTRLDLTVRSGASSSAFVVVPGGSSTGCSGPLSVISHVHVGTWQLDLTGPATAGGADVVDGVLRQVRIDQANAACRFSVVGEARVRFHETTQRLEVVETGRSGRLRQSGVVGCLGQIREGGAVDWKVTFDLASPDGAVTVR</sequence>
<dbReference type="PATRIC" id="fig|2041.4.peg.216"/>
<dbReference type="EMBL" id="CP011502">
    <property type="protein sequence ID" value="ALX03385.1"/>
    <property type="molecule type" value="Genomic_DNA"/>
</dbReference>
<dbReference type="AlphaFoldDB" id="A0A0U4B5R0"/>
<name>A0A0U4B5R0_9ACTN</name>
<accession>A0A0U4B5R0</accession>
<dbReference type="RefSeq" id="WP_067853482.1">
    <property type="nucleotide sequence ID" value="NZ_CP011502.1"/>
</dbReference>
<dbReference type="OrthoDB" id="3746871at2"/>
<organism evidence="1 2">
    <name type="scientific">Aeromicrobium erythreum</name>
    <dbReference type="NCBI Taxonomy" id="2041"/>
    <lineage>
        <taxon>Bacteria</taxon>
        <taxon>Bacillati</taxon>
        <taxon>Actinomycetota</taxon>
        <taxon>Actinomycetes</taxon>
        <taxon>Propionibacteriales</taxon>
        <taxon>Nocardioidaceae</taxon>
        <taxon>Aeromicrobium</taxon>
    </lineage>
</organism>
<keyword evidence="2" id="KW-1185">Reference proteome</keyword>